<keyword evidence="2" id="KW-1185">Reference proteome</keyword>
<comment type="caution">
    <text evidence="1">The sequence shown here is derived from an EMBL/GenBank/DDBJ whole genome shotgun (WGS) entry which is preliminary data.</text>
</comment>
<dbReference type="Proteomes" id="UP001472677">
    <property type="component" value="Unassembled WGS sequence"/>
</dbReference>
<accession>A0ABR2CDN1</accession>
<reference evidence="1 2" key="1">
    <citation type="journal article" date="2024" name="G3 (Bethesda)">
        <title>Genome assembly of Hibiscus sabdariffa L. provides insights into metabolisms of medicinal natural products.</title>
        <authorList>
            <person name="Kim T."/>
        </authorList>
    </citation>
    <scope>NUCLEOTIDE SEQUENCE [LARGE SCALE GENOMIC DNA]</scope>
    <source>
        <strain evidence="1">TK-2024</strain>
        <tissue evidence="1">Old leaves</tissue>
    </source>
</reference>
<evidence type="ECO:0000313" key="1">
    <source>
        <dbReference type="EMBL" id="KAK8517609.1"/>
    </source>
</evidence>
<sequence length="120" mass="13590">MCRYRTLTLSKLGFGMSNWPQSLSTSKRSELVSWCKPPFGWSKINTDGVRRLNGGCSVAPGRRCNPRLQWRVEARVLLEPDNKEAQLTLAVLCNQTPKEKVGEILYRISIVKVTELQIAL</sequence>
<gene>
    <name evidence="1" type="ORF">V6N12_016454</name>
</gene>
<proteinExistence type="predicted"/>
<dbReference type="EMBL" id="JBBPBM010000055">
    <property type="protein sequence ID" value="KAK8517609.1"/>
    <property type="molecule type" value="Genomic_DNA"/>
</dbReference>
<name>A0ABR2CDN1_9ROSI</name>
<evidence type="ECO:0000313" key="2">
    <source>
        <dbReference type="Proteomes" id="UP001472677"/>
    </source>
</evidence>
<protein>
    <submittedName>
        <fullName evidence="1">Uncharacterized protein</fullName>
    </submittedName>
</protein>
<organism evidence="1 2">
    <name type="scientific">Hibiscus sabdariffa</name>
    <name type="common">roselle</name>
    <dbReference type="NCBI Taxonomy" id="183260"/>
    <lineage>
        <taxon>Eukaryota</taxon>
        <taxon>Viridiplantae</taxon>
        <taxon>Streptophyta</taxon>
        <taxon>Embryophyta</taxon>
        <taxon>Tracheophyta</taxon>
        <taxon>Spermatophyta</taxon>
        <taxon>Magnoliopsida</taxon>
        <taxon>eudicotyledons</taxon>
        <taxon>Gunneridae</taxon>
        <taxon>Pentapetalae</taxon>
        <taxon>rosids</taxon>
        <taxon>malvids</taxon>
        <taxon>Malvales</taxon>
        <taxon>Malvaceae</taxon>
        <taxon>Malvoideae</taxon>
        <taxon>Hibiscus</taxon>
    </lineage>
</organism>